<dbReference type="PANTHER" id="PTHR34562">
    <property type="entry name" value="WPP DOMAIN-INTERACTING PROTEIN 2"/>
    <property type="match status" value="1"/>
</dbReference>
<sequence length="155" mass="17902">MEIESPSSNFTQVNNSVTNYDAKNDDDLAVSIIKLYSANKSFQTELHKLKDVGKSDHESGETISIQNEDMKTETEELMKQKMEIDVQCVAISKAIEYFMVQVDLMMEHKKIVLEQIEMMKKVEDAEMKAIGLKMQAEQLKVICEEILLKEQVWMF</sequence>
<protein>
    <submittedName>
        <fullName evidence="1">Uncharacterized protein</fullName>
    </submittedName>
</protein>
<gene>
    <name evidence="1" type="ORF">QVD17_38521</name>
</gene>
<dbReference type="InterPro" id="IPR044696">
    <property type="entry name" value="WIP1/2/3"/>
</dbReference>
<evidence type="ECO:0000313" key="2">
    <source>
        <dbReference type="Proteomes" id="UP001229421"/>
    </source>
</evidence>
<proteinExistence type="predicted"/>
<accession>A0AAD8JLZ2</accession>
<organism evidence="1 2">
    <name type="scientific">Tagetes erecta</name>
    <name type="common">African marigold</name>
    <dbReference type="NCBI Taxonomy" id="13708"/>
    <lineage>
        <taxon>Eukaryota</taxon>
        <taxon>Viridiplantae</taxon>
        <taxon>Streptophyta</taxon>
        <taxon>Embryophyta</taxon>
        <taxon>Tracheophyta</taxon>
        <taxon>Spermatophyta</taxon>
        <taxon>Magnoliopsida</taxon>
        <taxon>eudicotyledons</taxon>
        <taxon>Gunneridae</taxon>
        <taxon>Pentapetalae</taxon>
        <taxon>asterids</taxon>
        <taxon>campanulids</taxon>
        <taxon>Asterales</taxon>
        <taxon>Asteraceae</taxon>
        <taxon>Asteroideae</taxon>
        <taxon>Heliantheae alliance</taxon>
        <taxon>Tageteae</taxon>
        <taxon>Tagetes</taxon>
    </lineage>
</organism>
<reference evidence="1" key="1">
    <citation type="journal article" date="2023" name="bioRxiv">
        <title>Improved chromosome-level genome assembly for marigold (Tagetes erecta).</title>
        <authorList>
            <person name="Jiang F."/>
            <person name="Yuan L."/>
            <person name="Wang S."/>
            <person name="Wang H."/>
            <person name="Xu D."/>
            <person name="Wang A."/>
            <person name="Fan W."/>
        </authorList>
    </citation>
    <scope>NUCLEOTIDE SEQUENCE</scope>
    <source>
        <strain evidence="1">WSJ</strain>
        <tissue evidence="1">Leaf</tissue>
    </source>
</reference>
<dbReference type="Proteomes" id="UP001229421">
    <property type="component" value="Unassembled WGS sequence"/>
</dbReference>
<evidence type="ECO:0000313" key="1">
    <source>
        <dbReference type="EMBL" id="KAK1406912.1"/>
    </source>
</evidence>
<dbReference type="PANTHER" id="PTHR34562:SF8">
    <property type="entry name" value="WPP DOMAIN-INTERACTING PROTEIN 1"/>
    <property type="match status" value="1"/>
</dbReference>
<dbReference type="EMBL" id="JAUHHV010000011">
    <property type="protein sequence ID" value="KAK1406912.1"/>
    <property type="molecule type" value="Genomic_DNA"/>
</dbReference>
<dbReference type="AlphaFoldDB" id="A0AAD8JLZ2"/>
<keyword evidence="2" id="KW-1185">Reference proteome</keyword>
<name>A0AAD8JLZ2_TARER</name>
<comment type="caution">
    <text evidence="1">The sequence shown here is derived from an EMBL/GenBank/DDBJ whole genome shotgun (WGS) entry which is preliminary data.</text>
</comment>